<keyword evidence="1" id="KW-0175">Coiled coil</keyword>
<feature type="compositionally biased region" description="Polar residues" evidence="2">
    <location>
        <begin position="477"/>
        <end position="487"/>
    </location>
</feature>
<feature type="region of interest" description="Disordered" evidence="2">
    <location>
        <begin position="235"/>
        <end position="261"/>
    </location>
</feature>
<feature type="region of interest" description="Disordered" evidence="2">
    <location>
        <begin position="468"/>
        <end position="670"/>
    </location>
</feature>
<keyword evidence="3" id="KW-1185">Reference proteome</keyword>
<evidence type="ECO:0000313" key="4">
    <source>
        <dbReference type="RefSeq" id="XP_006813174.1"/>
    </source>
</evidence>
<accession>A0ABM0LZI3</accession>
<feature type="coiled-coil region" evidence="1">
    <location>
        <begin position="365"/>
        <end position="392"/>
    </location>
</feature>
<evidence type="ECO:0000256" key="2">
    <source>
        <dbReference type="SAM" id="MobiDB-lite"/>
    </source>
</evidence>
<dbReference type="GeneID" id="102807301"/>
<gene>
    <name evidence="4" type="primary">LOC102807301</name>
</gene>
<proteinExistence type="predicted"/>
<evidence type="ECO:0000256" key="1">
    <source>
        <dbReference type="SAM" id="Coils"/>
    </source>
</evidence>
<dbReference type="Proteomes" id="UP000694865">
    <property type="component" value="Unplaced"/>
</dbReference>
<dbReference type="RefSeq" id="XP_006813174.1">
    <property type="nucleotide sequence ID" value="XM_006813111.1"/>
</dbReference>
<name>A0ABM0LZI3_SACKO</name>
<feature type="region of interest" description="Disordered" evidence="2">
    <location>
        <begin position="280"/>
        <end position="299"/>
    </location>
</feature>
<feature type="compositionally biased region" description="Polar residues" evidence="2">
    <location>
        <begin position="557"/>
        <end position="599"/>
    </location>
</feature>
<protein>
    <submittedName>
        <fullName evidence="4">Uncharacterized protein LOC102807301</fullName>
    </submittedName>
</protein>
<sequence length="1000" mass="111029">MAAFLLLFFPIDDTLFIKRTIEFPCSPNEVSLGMKIKCVFQTKALNDSGRESESQEEREGFVVFHSARKKTCIDIQEKYEKLVAATPKLRRLQILVAEGEKDMRDADKCTKRGAPQKSIQENINENNQTVTKGLKRKQEAMLEESSKQIKTGLERTVAVKEKEKLEDSQQIPTQELSDQEIMYMAMLRGFVRKNKTVELKCQQILSPCTSPNHVQSVCIRDTNLPPSFIKQEQDLPQEHTVFSSSTRPDSPLSPGESDNIRGLTPLPIFIKQEEYLPSPCQSDSIRGLTSPPMLSFNEEDLQGRQPDLDVYQPCIETSHQLSFTEQGLFNPTESEASSATSNDLHNAGTSSASESVGDSMNIILNDAASNILVSLQEENQRLRDENAALIRENALRKTGSVTGITWQHINTLRELTGILEWHTQPSPDSEGELPSTPVRNYNQDSGYLSTERECNPVQHSIPLSVRNNANRILPDPTSLSVRDNTGRTLPEPTPLSVRDNTGRTLPEPTPLSVRDNTGRTLPEPTPLSFRDNTGRTLPEPTPLLVRDNTGRPLPEPTSLSVRDNTGRTLPDPTSLSVRDNTGRTLPDPTSLSVRDNTGRTLPEPTPLSVRDNTGRTLPEPMSLSVRDNTGRTLPEPMSLSVGNSSNRTLPEPTPLSVGDDIGRTLPKSTPYSIRKNVGRTLPETTLLSVGNSANRTLRDPLSISVGNSANRTLPEPTPLSVGDDIGRTLPESTPYSIRKNVGRTLPEPMSLSVRNSANRTLPEPTPLFIRKNVVRTMPEPMSLSAGNSANKTLPEPMSLSVRKSANRTLPEPTPLFIRKNVGRTNLEPMSLSAGNSANRTLPEPQPLHVSSCSHNRFSLQAAVSDQSESYKRVLVTVKENPDQFADVKVPTLALFKAEMAALKSKDYFGTLLNELIDILFTKQELRISGGLGLRKNKDTKDRLPLDKHRVDALRVYLQAKAEEQNIAMTLSKKSFNVKFQNKICNARRDFANNYMKLLNR</sequence>
<feature type="compositionally biased region" description="Polar residues" evidence="2">
    <location>
        <begin position="437"/>
        <end position="448"/>
    </location>
</feature>
<feature type="region of interest" description="Disordered" evidence="2">
    <location>
        <begin position="423"/>
        <end position="448"/>
    </location>
</feature>
<feature type="region of interest" description="Disordered" evidence="2">
    <location>
        <begin position="331"/>
        <end position="355"/>
    </location>
</feature>
<evidence type="ECO:0000313" key="3">
    <source>
        <dbReference type="Proteomes" id="UP000694865"/>
    </source>
</evidence>
<reference evidence="4" key="1">
    <citation type="submission" date="2025-08" db="UniProtKB">
        <authorList>
            <consortium name="RefSeq"/>
        </authorList>
    </citation>
    <scope>IDENTIFICATION</scope>
    <source>
        <tissue evidence="4">Testes</tissue>
    </source>
</reference>
<feature type="region of interest" description="Disordered" evidence="2">
    <location>
        <begin position="707"/>
        <end position="735"/>
    </location>
</feature>
<organism evidence="3 4">
    <name type="scientific">Saccoglossus kowalevskii</name>
    <name type="common">Acorn worm</name>
    <dbReference type="NCBI Taxonomy" id="10224"/>
    <lineage>
        <taxon>Eukaryota</taxon>
        <taxon>Metazoa</taxon>
        <taxon>Hemichordata</taxon>
        <taxon>Enteropneusta</taxon>
        <taxon>Harrimaniidae</taxon>
        <taxon>Saccoglossus</taxon>
    </lineage>
</organism>